<dbReference type="Pfam" id="PF02687">
    <property type="entry name" value="FtsX"/>
    <property type="match status" value="2"/>
</dbReference>
<dbReference type="EMBL" id="JAWPFC010000015">
    <property type="protein sequence ID" value="MDW2893788.1"/>
    <property type="molecule type" value="Genomic_DNA"/>
</dbReference>
<evidence type="ECO:0000313" key="9">
    <source>
        <dbReference type="Proteomes" id="UP001286563"/>
    </source>
</evidence>
<name>A0AAJ2P638_9BACT</name>
<dbReference type="PANTHER" id="PTHR30287:SF2">
    <property type="entry name" value="BLL1001 PROTEIN"/>
    <property type="match status" value="1"/>
</dbReference>
<dbReference type="InterPro" id="IPR038766">
    <property type="entry name" value="Membrane_comp_ABC_pdt"/>
</dbReference>
<comment type="subcellular location">
    <subcellularLocation>
        <location evidence="1">Cell membrane</location>
        <topology evidence="1">Multi-pass membrane protein</topology>
    </subcellularLocation>
</comment>
<evidence type="ECO:0000259" key="7">
    <source>
        <dbReference type="Pfam" id="PF02687"/>
    </source>
</evidence>
<keyword evidence="4 6" id="KW-1133">Transmembrane helix</keyword>
<feature type="transmembrane region" description="Helical" evidence="6">
    <location>
        <begin position="2597"/>
        <end position="2630"/>
    </location>
</feature>
<dbReference type="Proteomes" id="UP001286563">
    <property type="component" value="Unassembled WGS sequence"/>
</dbReference>
<evidence type="ECO:0000256" key="6">
    <source>
        <dbReference type="SAM" id="Phobius"/>
    </source>
</evidence>
<dbReference type="PANTHER" id="PTHR30287">
    <property type="entry name" value="MEMBRANE COMPONENT OF PREDICTED ABC SUPERFAMILY METABOLITE UPTAKE TRANSPORTER"/>
    <property type="match status" value="1"/>
</dbReference>
<evidence type="ECO:0000256" key="3">
    <source>
        <dbReference type="ARBA" id="ARBA00022692"/>
    </source>
</evidence>
<feature type="domain" description="ABC3 transporter permease C-terminal" evidence="7">
    <location>
        <begin position="2515"/>
        <end position="2631"/>
    </location>
</feature>
<keyword evidence="3 6" id="KW-0812">Transmembrane</keyword>
<feature type="transmembrane region" description="Helical" evidence="6">
    <location>
        <begin position="1833"/>
        <end position="1866"/>
    </location>
</feature>
<reference evidence="8" key="1">
    <citation type="submission" date="2023-10" db="EMBL/GenBank/DDBJ databases">
        <title>Genome sequences of Mycoplasma ovipneumoniae isolated from goats.</title>
        <authorList>
            <person name="Spergser J."/>
        </authorList>
    </citation>
    <scope>NUCLEOTIDE SEQUENCE</scope>
    <source>
        <strain evidence="8">168</strain>
    </source>
</reference>
<gene>
    <name evidence="8" type="ORF">R7U35_03695</name>
</gene>
<proteinExistence type="predicted"/>
<feature type="transmembrane region" description="Helical" evidence="6">
    <location>
        <begin position="2509"/>
        <end position="2533"/>
    </location>
</feature>
<feature type="transmembrane region" description="Helical" evidence="6">
    <location>
        <begin position="1886"/>
        <end position="1909"/>
    </location>
</feature>
<feature type="transmembrane region" description="Helical" evidence="6">
    <location>
        <begin position="2564"/>
        <end position="2591"/>
    </location>
</feature>
<accession>A0AAJ2P638</accession>
<protein>
    <submittedName>
        <fullName evidence="8">ABC transporter permease</fullName>
    </submittedName>
</protein>
<feature type="domain" description="ABC3 transporter permease C-terminal" evidence="7">
    <location>
        <begin position="1796"/>
        <end position="1907"/>
    </location>
</feature>
<comment type="caution">
    <text evidence="8">The sequence shown here is derived from an EMBL/GenBank/DDBJ whole genome shotgun (WGS) entry which is preliminary data.</text>
</comment>
<dbReference type="GO" id="GO:0005886">
    <property type="term" value="C:plasma membrane"/>
    <property type="evidence" value="ECO:0007669"/>
    <property type="project" value="UniProtKB-SubCell"/>
</dbReference>
<evidence type="ECO:0000256" key="4">
    <source>
        <dbReference type="ARBA" id="ARBA00022989"/>
    </source>
</evidence>
<keyword evidence="5 6" id="KW-0472">Membrane</keyword>
<evidence type="ECO:0000313" key="8">
    <source>
        <dbReference type="EMBL" id="MDW2893788.1"/>
    </source>
</evidence>
<feature type="transmembrane region" description="Helical" evidence="6">
    <location>
        <begin position="1792"/>
        <end position="1812"/>
    </location>
</feature>
<evidence type="ECO:0000256" key="1">
    <source>
        <dbReference type="ARBA" id="ARBA00004651"/>
    </source>
</evidence>
<organism evidence="8 9">
    <name type="scientific">Mesomycoplasma ovipneumoniae</name>
    <dbReference type="NCBI Taxonomy" id="29562"/>
    <lineage>
        <taxon>Bacteria</taxon>
        <taxon>Bacillati</taxon>
        <taxon>Mycoplasmatota</taxon>
        <taxon>Mycoplasmoidales</taxon>
        <taxon>Metamycoplasmataceae</taxon>
        <taxon>Mesomycoplasma</taxon>
    </lineage>
</organism>
<sequence>MKKIFKHIFAMFLKTKVIFVGLITLVFFTAVIFTTLFTTNRAYESRLDEYKNFSGLHDATINTEFNYFGNAQNEGYDELEPEVYQPLETEKSKKQLIIKDNFISLGSISPHLSNDEYVLSTEFSREFYFNATLNDDNTFSLSKQAFLPVYTTNDGKNFQKKVKSYSVSTADTITLDRTTYKANDILVYYKQGDKIIINFANSLVINGVTKQATFDPILGSNWQRQGIGFELKGADLYSLLNIKQKVEGNFEIENPSGSFVNFTQSSDSISARIQSKTFNLKKDINWSSNEFKILDPGQHYKLLPNWVRDLRSRIEYINHKYKLKEIDENSQNFTGFIKEYLLYLKNNDPKQFQELQNINYWEKRIITTEGDHETIVSADLSISDLTVEFQKKGEPSFVSTIAQIEKLNNNNLALVTNEELNNLSNSNIKNATFLKLSQNVQEYANIYFYNYLQNYSQKVNGRDTKVVDSIGTRQTFTIDVQQKGQDSTTNQVIHFINSGISPEIFNKISFQNQNLDQQQQLGRLFNEIQDYNSNRETKLFPQVGKILDNSNTKIPAIFQAKVIAAAHESYGIDPNLIDLKVTFGNVEFQDDQKLLYQNILNTKIVLLKKVQDENPIATTNTSANLDFHGIILLPNYQFGYVFKNLGEIKWTLLPENIIKTDNTNPGSREQRTQALLANFLENKNFEIDAKISDSGWFKRVDNFSNTATIPLIYYYFSTNVQNEIDTQKSARSLFLQAADALNNSVLVDNGFFLKPDVDAIFNALALAADEIKLVDILAFRIKNYNLLSELLVKAGHILTKNNRPTIINDVLANFVDQIIAKTQQSATTNSERSLYLVRQIFSLNSILSAFGVDIFDQIQRLGGIEALAKAIKNPINLLNGFQKVIYSIDFEKLLDKLNDWFEETNKNKSNLISLFSGVDFIKEFLASIDQQRIKAGLIDIVNEIDFNAMFSTVVDEKTKGFFGFLTRPIVERFAKNKQAEIIKILTKLNGKGDANPYSNINEGLIELITNFDIPTFVKNLDYLTKNVFSDGYDKYLNLPENLKKAQADKEFFKRTELKVNDYLIALVGTFLKDEKTRQSTINSLIKIINASSKGQDSGSGQIGLRYFLPGVDDQKIDIYDLQFISSNWNSVANTDNLQKSKQIDVLASSVLTKLSENPEIKITNLTLNERIFLNRYLRIVNLDNVEDIKNRLQEIKDIFEIFNFKNYTKTGNIITNIKPPSLDDTNIFANYESIGDILYFLTNSIKIPAPQVEDGSVSTATPLKLRPIYISASADLTDKLQSSITNDPSSIIGLAVRNYRFWIRFVAENNLPNLELQQAFNKLYSFANSSSTNAILNDTQLFGGIKNLENQEGLFAGLPAASRSILQPYLTSLNLNNNTEFKNLLNDPVFAKQYTDQHGNTKTIKSWLVENQTELVENLGYLAYYAQNYPFEANFNKSVKYIMDNFLLENKFSDSPFKKRFLSTLVSQYATLNPLLVGLNLESLGLGQFFSAQLPQIPLWFSTNPDAQIETEANNFNLAFILQSRIPSIRQVQGDASSQQSQLIDLLSSQIKNNEEIPPFIHSNFASSVSLDYYKLKDISALIFEKSKDNPEFFGINIYKFYEKFFEKIIVTRIASNSINIDDNRAYVIKVNDSYLEKNQKEIYQGQIPDNASDIEKLIDQLDDKYILNAGGLKYIIVGSDFSVDYLYPVIDEKNIQLDPSNQALAYVNKFGFDKARFSYRSNPVKNYLLIKLKPQGNLEKFKQDTDDLIAKNFSLNRLQRTFSADEIDFLNPERSLRISVGTNIISTFSSINIYITLFLSLLVLFAVAFIIKRYISTNNKVLGILRAQGYTLFEIASSFLSIGLMISFIGGLLGYLVGFFVKIPLVGLISQFWEFDVNLYSFEPISFVFSFVVPFIAISALIYLVILWNLKQKPNQLLSGISEINTSKFAQGVAKLFRKTKIVNKFSISLVINSTWKIISLIIAIIIVQFALIFSLSSHNIFQNTITKTYLNRHYTYKLNLFSPTREGGPLVVYNPKNLEKHLYVPIGSGSEINTNSPNYFRPGNPSVFGDTNQNGEINTNSKNPVVLSRSGLNIKISESNNLSIFDIVLSNLPESLRNNIFSISNKVVHQMEQSQNIEERIANKQPYFKYLADPGNINLGRFWYFKFDPVKNDYLAHEVSIFGQVKNRDEYRKFLVESYLNANVEKDFTVSFAGISLSANPDKNAPQNQVYTYIDTFYNNGSSIENGLKIYGYNTQSQNNPIIEIKDESNQDLLKAINDFKIENDIYPLVVNHVFAKKHNLGIDSLIEMPIINTIDRYLAKIRDIPQKTAKFKIIGISDTYINSELITSQDVANKLLGLDIYDSVLEFYNLKPFNGLILASPDIEQITNSFTLYSPSGYWAGSSEINVDSLNNDDTIGYFANIFAFSQNEQDQNKGALQLAGYSKDEILKIINLKNQQQNATWVNQNSNLDFSSLTDPTFVNQNLSSIKQSLKNFNEIYGNTIYQIATQGVEAKNIETNFISNFGNLFGAGINIVVIIFLAVSLIILIIIASSIINENQENIAILDVLGYSNRTKLRLFYSIYVPILILATLISVPFAMLGMGIFSSFILASNSIFLALAISVPVFFGALLIISVIFFSVLAILWRFLTNRKSVYVIKEKT</sequence>
<evidence type="ECO:0000256" key="2">
    <source>
        <dbReference type="ARBA" id="ARBA00022475"/>
    </source>
</evidence>
<evidence type="ECO:0000256" key="5">
    <source>
        <dbReference type="ARBA" id="ARBA00023136"/>
    </source>
</evidence>
<dbReference type="RefSeq" id="WP_318052845.1">
    <property type="nucleotide sequence ID" value="NZ_JAWPFC010000015.1"/>
</dbReference>
<dbReference type="InterPro" id="IPR003838">
    <property type="entry name" value="ABC3_permease_C"/>
</dbReference>
<keyword evidence="2" id="KW-1003">Cell membrane</keyword>